<protein>
    <recommendedName>
        <fullName evidence="5">NfeD-like C-terminal, partner-binding</fullName>
    </recommendedName>
</protein>
<dbReference type="AlphaFoldDB" id="A0A1H3D114"/>
<reference evidence="3 4" key="1">
    <citation type="submission" date="2016-10" db="EMBL/GenBank/DDBJ databases">
        <authorList>
            <person name="de Groot N.N."/>
        </authorList>
    </citation>
    <scope>NUCLEOTIDE SEQUENCE [LARGE SCALE GENOMIC DNA]</scope>
    <source>
        <strain evidence="3 4">DSM 17890</strain>
    </source>
</reference>
<dbReference type="OrthoDB" id="9929218at2"/>
<organism evidence="3 4">
    <name type="scientific">Albimonas donghaensis</name>
    <dbReference type="NCBI Taxonomy" id="356660"/>
    <lineage>
        <taxon>Bacteria</taxon>
        <taxon>Pseudomonadati</taxon>
        <taxon>Pseudomonadota</taxon>
        <taxon>Alphaproteobacteria</taxon>
        <taxon>Rhodobacterales</taxon>
        <taxon>Paracoccaceae</taxon>
        <taxon>Albimonas</taxon>
    </lineage>
</organism>
<evidence type="ECO:0000256" key="1">
    <source>
        <dbReference type="SAM" id="MobiDB-lite"/>
    </source>
</evidence>
<keyword evidence="2" id="KW-0472">Membrane</keyword>
<evidence type="ECO:0008006" key="5">
    <source>
        <dbReference type="Google" id="ProtNLM"/>
    </source>
</evidence>
<dbReference type="STRING" id="356660.SAMN05444336_10743"/>
<feature type="transmembrane region" description="Helical" evidence="2">
    <location>
        <begin position="14"/>
        <end position="33"/>
    </location>
</feature>
<feature type="transmembrane region" description="Helical" evidence="2">
    <location>
        <begin position="64"/>
        <end position="83"/>
    </location>
</feature>
<proteinExistence type="predicted"/>
<feature type="transmembrane region" description="Helical" evidence="2">
    <location>
        <begin position="40"/>
        <end position="58"/>
    </location>
</feature>
<sequence>MLATGLLDWLRDPWIWVGLGLVLLLAEIAVPGYVMLSFGLGAFLMALGLPAAGWLGLAPDAAPLLPLLLGWALASAVAAGLIWKFWRGRSRGTSGPDDDVNDFKNRL</sequence>
<accession>A0A1H3D114</accession>
<evidence type="ECO:0000313" key="3">
    <source>
        <dbReference type="EMBL" id="SDX59369.1"/>
    </source>
</evidence>
<gene>
    <name evidence="3" type="ORF">SAMN05444336_10743</name>
</gene>
<dbReference type="EMBL" id="FNMZ01000007">
    <property type="protein sequence ID" value="SDX59369.1"/>
    <property type="molecule type" value="Genomic_DNA"/>
</dbReference>
<dbReference type="RefSeq" id="WP_092683804.1">
    <property type="nucleotide sequence ID" value="NZ_FNMZ01000007.1"/>
</dbReference>
<keyword evidence="2" id="KW-1133">Transmembrane helix</keyword>
<keyword evidence="2" id="KW-0812">Transmembrane</keyword>
<dbReference type="Proteomes" id="UP000199118">
    <property type="component" value="Unassembled WGS sequence"/>
</dbReference>
<name>A0A1H3D114_9RHOB</name>
<evidence type="ECO:0000313" key="4">
    <source>
        <dbReference type="Proteomes" id="UP000199118"/>
    </source>
</evidence>
<evidence type="ECO:0000256" key="2">
    <source>
        <dbReference type="SAM" id="Phobius"/>
    </source>
</evidence>
<keyword evidence="4" id="KW-1185">Reference proteome</keyword>
<feature type="region of interest" description="Disordered" evidence="1">
    <location>
        <begin position="88"/>
        <end position="107"/>
    </location>
</feature>